<keyword evidence="5" id="KW-0479">Metal-binding</keyword>
<dbReference type="SUPFAM" id="SSF48264">
    <property type="entry name" value="Cytochrome P450"/>
    <property type="match status" value="1"/>
</dbReference>
<protein>
    <submittedName>
        <fullName evidence="10">Cytochrome P450</fullName>
    </submittedName>
</protein>
<comment type="subcellular location">
    <subcellularLocation>
        <location evidence="2">Membrane</location>
    </subcellularLocation>
</comment>
<evidence type="ECO:0000256" key="4">
    <source>
        <dbReference type="ARBA" id="ARBA00022617"/>
    </source>
</evidence>
<dbReference type="PANTHER" id="PTHR47943:SF9">
    <property type="entry name" value="CYTOCHROME P450"/>
    <property type="match status" value="1"/>
</dbReference>
<dbReference type="GO" id="GO:0016020">
    <property type="term" value="C:membrane"/>
    <property type="evidence" value="ECO:0007669"/>
    <property type="project" value="UniProtKB-SubCell"/>
</dbReference>
<comment type="cofactor">
    <cofactor evidence="1">
        <name>heme</name>
        <dbReference type="ChEBI" id="CHEBI:30413"/>
    </cofactor>
</comment>
<comment type="similarity">
    <text evidence="3">Belongs to the cytochrome P450 family.</text>
</comment>
<dbReference type="PRINTS" id="PR00463">
    <property type="entry name" value="EP450I"/>
</dbReference>
<evidence type="ECO:0000256" key="1">
    <source>
        <dbReference type="ARBA" id="ARBA00001971"/>
    </source>
</evidence>
<evidence type="ECO:0000313" key="11">
    <source>
        <dbReference type="Proteomes" id="UP000195402"/>
    </source>
</evidence>
<dbReference type="GO" id="GO:0020037">
    <property type="term" value="F:heme binding"/>
    <property type="evidence" value="ECO:0007669"/>
    <property type="project" value="InterPro"/>
</dbReference>
<reference evidence="10 11" key="1">
    <citation type="journal article" date="2017" name="Mol. Plant">
        <title>The Genome of Medicinal Plant Macleaya cordata Provides New Insights into Benzylisoquinoline Alkaloids Metabolism.</title>
        <authorList>
            <person name="Liu X."/>
            <person name="Liu Y."/>
            <person name="Huang P."/>
            <person name="Ma Y."/>
            <person name="Qing Z."/>
            <person name="Tang Q."/>
            <person name="Cao H."/>
            <person name="Cheng P."/>
            <person name="Zheng Y."/>
            <person name="Yuan Z."/>
            <person name="Zhou Y."/>
            <person name="Liu J."/>
            <person name="Tang Z."/>
            <person name="Zhuo Y."/>
            <person name="Zhang Y."/>
            <person name="Yu L."/>
            <person name="Huang J."/>
            <person name="Yang P."/>
            <person name="Peng Q."/>
            <person name="Zhang J."/>
            <person name="Jiang W."/>
            <person name="Zhang Z."/>
            <person name="Lin K."/>
            <person name="Ro D.K."/>
            <person name="Chen X."/>
            <person name="Xiong X."/>
            <person name="Shang Y."/>
            <person name="Huang S."/>
            <person name="Zeng J."/>
        </authorList>
    </citation>
    <scope>NUCLEOTIDE SEQUENCE [LARGE SCALE GENOMIC DNA]</scope>
    <source>
        <strain evidence="11">cv. BLH2017</strain>
        <tissue evidence="10">Root</tissue>
    </source>
</reference>
<dbReference type="EMBL" id="MVGT01003194">
    <property type="protein sequence ID" value="OVA05013.1"/>
    <property type="molecule type" value="Genomic_DNA"/>
</dbReference>
<dbReference type="OMA" id="LMENIVC"/>
<evidence type="ECO:0000256" key="5">
    <source>
        <dbReference type="ARBA" id="ARBA00022723"/>
    </source>
</evidence>
<evidence type="ECO:0000256" key="2">
    <source>
        <dbReference type="ARBA" id="ARBA00004370"/>
    </source>
</evidence>
<keyword evidence="4" id="KW-0349">Heme</keyword>
<keyword evidence="6" id="KW-0560">Oxidoreductase</keyword>
<dbReference type="InParanoid" id="A0A200Q3H8"/>
<dbReference type="GO" id="GO:0016705">
    <property type="term" value="F:oxidoreductase activity, acting on paired donors, with incorporation or reduction of molecular oxygen"/>
    <property type="evidence" value="ECO:0007669"/>
    <property type="project" value="InterPro"/>
</dbReference>
<dbReference type="InterPro" id="IPR002401">
    <property type="entry name" value="Cyt_P450_E_grp-I"/>
</dbReference>
<dbReference type="AlphaFoldDB" id="A0A200Q3H8"/>
<comment type="caution">
    <text evidence="10">The sequence shown here is derived from an EMBL/GenBank/DDBJ whole genome shotgun (WGS) entry which is preliminary data.</text>
</comment>
<dbReference type="OrthoDB" id="1470350at2759"/>
<dbReference type="InterPro" id="IPR036396">
    <property type="entry name" value="Cyt_P450_sf"/>
</dbReference>
<dbReference type="Proteomes" id="UP000195402">
    <property type="component" value="Unassembled WGS sequence"/>
</dbReference>
<dbReference type="GO" id="GO:0004497">
    <property type="term" value="F:monooxygenase activity"/>
    <property type="evidence" value="ECO:0007669"/>
    <property type="project" value="UniProtKB-KW"/>
</dbReference>
<keyword evidence="11" id="KW-1185">Reference proteome</keyword>
<name>A0A200Q3H8_MACCD</name>
<evidence type="ECO:0000256" key="9">
    <source>
        <dbReference type="ARBA" id="ARBA00023136"/>
    </source>
</evidence>
<keyword evidence="8" id="KW-0503">Monooxygenase</keyword>
<dbReference type="PANTHER" id="PTHR47943">
    <property type="entry name" value="CYTOCHROME P450 93A3-LIKE"/>
    <property type="match status" value="1"/>
</dbReference>
<dbReference type="STRING" id="56857.A0A200Q3H8"/>
<evidence type="ECO:0000313" key="10">
    <source>
        <dbReference type="EMBL" id="OVA05013.1"/>
    </source>
</evidence>
<accession>A0A200Q3H8</accession>
<keyword evidence="9" id="KW-0472">Membrane</keyword>
<keyword evidence="7" id="KW-0408">Iron</keyword>
<dbReference type="Gene3D" id="1.10.630.10">
    <property type="entry name" value="Cytochrome P450"/>
    <property type="match status" value="1"/>
</dbReference>
<evidence type="ECO:0000256" key="6">
    <source>
        <dbReference type="ARBA" id="ARBA00023002"/>
    </source>
</evidence>
<evidence type="ECO:0000256" key="7">
    <source>
        <dbReference type="ARBA" id="ARBA00023004"/>
    </source>
</evidence>
<proteinExistence type="inferred from homology"/>
<sequence length="237" mass="26468">MSSSSSSSSSSSLNNTAMLLFLAFAGLPVLGNLHMLGVLPHQNLDRLAKKYGPIMSLRLGLVPAVVVSSPEMAELFLKTHDINFASRPKVQASEYISYGTKGMAFTPYGSYWRNIRKLCTVHLLSNSKIESFKSMRGEEVRIVVDSIRVAAESVETVDLTEKVGSLVEDLTYRMVLGVKDDKFNLKPVIQECLRIAGAFNLADYVPYIGALDLQVWLIFSYLLLCYYCNYYTALMEY</sequence>
<dbReference type="Pfam" id="PF00067">
    <property type="entry name" value="p450"/>
    <property type="match status" value="1"/>
</dbReference>
<dbReference type="InterPro" id="IPR001128">
    <property type="entry name" value="Cyt_P450"/>
</dbReference>
<evidence type="ECO:0000256" key="3">
    <source>
        <dbReference type="ARBA" id="ARBA00010617"/>
    </source>
</evidence>
<gene>
    <name evidence="10" type="ORF">BVC80_1211g82</name>
</gene>
<evidence type="ECO:0000256" key="8">
    <source>
        <dbReference type="ARBA" id="ARBA00023033"/>
    </source>
</evidence>
<dbReference type="GO" id="GO:0005506">
    <property type="term" value="F:iron ion binding"/>
    <property type="evidence" value="ECO:0007669"/>
    <property type="project" value="InterPro"/>
</dbReference>
<dbReference type="GO" id="GO:0033075">
    <property type="term" value="P:isoquinoline alkaloid biosynthetic process"/>
    <property type="evidence" value="ECO:0007669"/>
    <property type="project" value="UniProtKB-ARBA"/>
</dbReference>
<organism evidence="10 11">
    <name type="scientific">Macleaya cordata</name>
    <name type="common">Five-seeded plume-poppy</name>
    <name type="synonym">Bocconia cordata</name>
    <dbReference type="NCBI Taxonomy" id="56857"/>
    <lineage>
        <taxon>Eukaryota</taxon>
        <taxon>Viridiplantae</taxon>
        <taxon>Streptophyta</taxon>
        <taxon>Embryophyta</taxon>
        <taxon>Tracheophyta</taxon>
        <taxon>Spermatophyta</taxon>
        <taxon>Magnoliopsida</taxon>
        <taxon>Ranunculales</taxon>
        <taxon>Papaveraceae</taxon>
        <taxon>Papaveroideae</taxon>
        <taxon>Macleaya</taxon>
    </lineage>
</organism>